<dbReference type="EMBL" id="MN740936">
    <property type="protein sequence ID" value="QHU18685.1"/>
    <property type="molecule type" value="Genomic_DNA"/>
</dbReference>
<proteinExistence type="predicted"/>
<name>A0A6C0KL34_9ZZZZ</name>
<dbReference type="AlphaFoldDB" id="A0A6C0KL34"/>
<protein>
    <submittedName>
        <fullName evidence="1">Uncharacterized protein</fullName>
    </submittedName>
</protein>
<accession>A0A6C0KL34</accession>
<organism evidence="1">
    <name type="scientific">viral metagenome</name>
    <dbReference type="NCBI Taxonomy" id="1070528"/>
    <lineage>
        <taxon>unclassified sequences</taxon>
        <taxon>metagenomes</taxon>
        <taxon>organismal metagenomes</taxon>
    </lineage>
</organism>
<sequence length="174" mass="20250">MTSMLEDTIYQPRVIIMAVFGYTNKVSEKDIQENTLTLLLQEMTRPPDKVLLTSEGNSSIYIQDWAESLGIKTQTFHADWTRNGKMAHIIREDRMYKECTHALVFLSQRSDRLEKLAERMARKGKIVFTSSSNQILTQFEMSNCEHSRPASKPAHKSDKGIVQMWQKYQRKEEC</sequence>
<reference evidence="1" key="1">
    <citation type="journal article" date="2020" name="Nature">
        <title>Giant virus diversity and host interactions through global metagenomics.</title>
        <authorList>
            <person name="Schulz F."/>
            <person name="Roux S."/>
            <person name="Paez-Espino D."/>
            <person name="Jungbluth S."/>
            <person name="Walsh D.A."/>
            <person name="Denef V.J."/>
            <person name="McMahon K.D."/>
            <person name="Konstantinidis K.T."/>
            <person name="Eloe-Fadrosh E.A."/>
            <person name="Kyrpides N.C."/>
            <person name="Woyke T."/>
        </authorList>
    </citation>
    <scope>NUCLEOTIDE SEQUENCE</scope>
    <source>
        <strain evidence="1">GVMAG-S-3300013006-158</strain>
    </source>
</reference>
<evidence type="ECO:0000313" key="1">
    <source>
        <dbReference type="EMBL" id="QHU18685.1"/>
    </source>
</evidence>